<proteinExistence type="predicted"/>
<sequence length="452" mass="48579">MGSTFAPPANAGDLDETQLQAWSAVVSAWLDSAVDRVGGPQRGRFFNPARRPPTGTPAERKIVWDAFPRVITVSNPGDRAAARAAADEPADLGRHRFRTQLFEGRDEPVTLPFRRHDEYCEWFADRDPATGRLRRFVFTCEGPEYWQFIAAGTAAVVDDLSSVPAGSRVDGDRELLLRLYRELVGPDVREQDLFHQSDVYLRSGGRKQVIRRAGEYNPNNKWNTTHGLVHLTHPSNTLMAEIFLGADATVLRAGPDGTPVTDAGRLICCAEYGEPNRSSDPTIGADVNDLVRAGLTVSLRDPIGLYLDSIDTSGLSGPDGEDVGDWWRPVRGSGRLTLRAEFAPPPGATFGLEDVRVNGVPLTRAGQLAELISMSLYGIGFDAGNGAPEPQGCTGHGCSQVGNPDLLQIVPAGSGCPSGWADAFPEQNSAPPVTALPATGPAGRRLTRPSLP</sequence>
<comment type="caution">
    <text evidence="2">The sequence shown here is derived from an EMBL/GenBank/DDBJ whole genome shotgun (WGS) entry which is preliminary data.</text>
</comment>
<organism evidence="2 3">
    <name type="scientific">Actinoplanes sichuanensis</name>
    <dbReference type="NCBI Taxonomy" id="512349"/>
    <lineage>
        <taxon>Bacteria</taxon>
        <taxon>Bacillati</taxon>
        <taxon>Actinomycetota</taxon>
        <taxon>Actinomycetes</taxon>
        <taxon>Micromonosporales</taxon>
        <taxon>Micromonosporaceae</taxon>
        <taxon>Actinoplanes</taxon>
    </lineage>
</organism>
<evidence type="ECO:0000313" key="3">
    <source>
        <dbReference type="Proteomes" id="UP001597183"/>
    </source>
</evidence>
<name>A0ABW4A6V1_9ACTN</name>
<feature type="region of interest" description="Disordered" evidence="1">
    <location>
        <begin position="426"/>
        <end position="452"/>
    </location>
</feature>
<accession>A0ABW4A6V1</accession>
<protein>
    <submittedName>
        <fullName evidence="2">Uncharacterized protein</fullName>
    </submittedName>
</protein>
<reference evidence="3" key="1">
    <citation type="journal article" date="2019" name="Int. J. Syst. Evol. Microbiol.">
        <title>The Global Catalogue of Microorganisms (GCM) 10K type strain sequencing project: providing services to taxonomists for standard genome sequencing and annotation.</title>
        <authorList>
            <consortium name="The Broad Institute Genomics Platform"/>
            <consortium name="The Broad Institute Genome Sequencing Center for Infectious Disease"/>
            <person name="Wu L."/>
            <person name="Ma J."/>
        </authorList>
    </citation>
    <scope>NUCLEOTIDE SEQUENCE [LARGE SCALE GENOMIC DNA]</scope>
    <source>
        <strain evidence="3">CCM 7526</strain>
    </source>
</reference>
<dbReference type="RefSeq" id="WP_317794769.1">
    <property type="nucleotide sequence ID" value="NZ_AP028461.1"/>
</dbReference>
<dbReference type="Proteomes" id="UP001597183">
    <property type="component" value="Unassembled WGS sequence"/>
</dbReference>
<evidence type="ECO:0000313" key="2">
    <source>
        <dbReference type="EMBL" id="MFD1366020.1"/>
    </source>
</evidence>
<gene>
    <name evidence="2" type="ORF">ACFQ5G_11755</name>
</gene>
<evidence type="ECO:0000256" key="1">
    <source>
        <dbReference type="SAM" id="MobiDB-lite"/>
    </source>
</evidence>
<keyword evidence="3" id="KW-1185">Reference proteome</keyword>
<dbReference type="EMBL" id="JBHTMK010000015">
    <property type="protein sequence ID" value="MFD1366020.1"/>
    <property type="molecule type" value="Genomic_DNA"/>
</dbReference>